<dbReference type="EMBL" id="JBHTBR010000005">
    <property type="protein sequence ID" value="MFC7291710.1"/>
    <property type="molecule type" value="Genomic_DNA"/>
</dbReference>
<evidence type="ECO:0000256" key="5">
    <source>
        <dbReference type="SAM" id="Phobius"/>
    </source>
</evidence>
<evidence type="ECO:0000259" key="6">
    <source>
        <dbReference type="SMART" id="SM00752"/>
    </source>
</evidence>
<dbReference type="InterPro" id="IPR053934">
    <property type="entry name" value="HTTM_dom"/>
</dbReference>
<dbReference type="InterPro" id="IPR011020">
    <property type="entry name" value="HTTM-like"/>
</dbReference>
<name>A0ABW2ILJ1_9PROT</name>
<keyword evidence="4 5" id="KW-0472">Membrane</keyword>
<evidence type="ECO:0000313" key="7">
    <source>
        <dbReference type="EMBL" id="MFC7291710.1"/>
    </source>
</evidence>
<comment type="caution">
    <text evidence="7">The sequence shown here is derived from an EMBL/GenBank/DDBJ whole genome shotgun (WGS) entry which is preliminary data.</text>
</comment>
<comment type="subcellular location">
    <subcellularLocation>
        <location evidence="1">Endomembrane system</location>
        <topology evidence="1">Multi-pass membrane protein</topology>
    </subcellularLocation>
</comment>
<feature type="transmembrane region" description="Helical" evidence="5">
    <location>
        <begin position="159"/>
        <end position="176"/>
    </location>
</feature>
<proteinExistence type="predicted"/>
<reference evidence="8" key="1">
    <citation type="journal article" date="2019" name="Int. J. Syst. Evol. Microbiol.">
        <title>The Global Catalogue of Microorganisms (GCM) 10K type strain sequencing project: providing services to taxonomists for standard genome sequencing and annotation.</title>
        <authorList>
            <consortium name="The Broad Institute Genomics Platform"/>
            <consortium name="The Broad Institute Genome Sequencing Center for Infectious Disease"/>
            <person name="Wu L."/>
            <person name="Ma J."/>
        </authorList>
    </citation>
    <scope>NUCLEOTIDE SEQUENCE [LARGE SCALE GENOMIC DNA]</scope>
    <source>
        <strain evidence="8">CCUG 51308</strain>
    </source>
</reference>
<keyword evidence="3 5" id="KW-1133">Transmembrane helix</keyword>
<evidence type="ECO:0000313" key="8">
    <source>
        <dbReference type="Proteomes" id="UP001596492"/>
    </source>
</evidence>
<sequence>MPLESALRLTEILLALTFVQQGLEHMRRPAAERLLLGLRLVLALLLLGGFYTQWICLALVVLALCILHRFQGPYNGGSDRIGLLTLCCLTLAHFLPNQELKEYAFGYLALQLVLSYFVSGWVKIVNREWRQGTALRDVFLFSTYPVSERTRGWVNHPKLLWVMSWAVMLFEIFFPLSLVSHVSLYIGLAIAALFHLANALLFGLNRFFWAWLAAYPSIIWFQARFFDGVLG</sequence>
<evidence type="ECO:0000256" key="1">
    <source>
        <dbReference type="ARBA" id="ARBA00004127"/>
    </source>
</evidence>
<feature type="transmembrane region" description="Helical" evidence="5">
    <location>
        <begin position="208"/>
        <end position="226"/>
    </location>
</feature>
<dbReference type="Proteomes" id="UP001596492">
    <property type="component" value="Unassembled WGS sequence"/>
</dbReference>
<feature type="transmembrane region" description="Helical" evidence="5">
    <location>
        <begin position="182"/>
        <end position="201"/>
    </location>
</feature>
<protein>
    <submittedName>
        <fullName evidence="7">HTTM domain-containing protein</fullName>
    </submittedName>
</protein>
<evidence type="ECO:0000256" key="3">
    <source>
        <dbReference type="ARBA" id="ARBA00022989"/>
    </source>
</evidence>
<gene>
    <name evidence="7" type="ORF">ACFQS8_08800</name>
</gene>
<organism evidence="7 8">
    <name type="scientific">Hirschia litorea</name>
    <dbReference type="NCBI Taxonomy" id="1199156"/>
    <lineage>
        <taxon>Bacteria</taxon>
        <taxon>Pseudomonadati</taxon>
        <taxon>Pseudomonadota</taxon>
        <taxon>Alphaproteobacteria</taxon>
        <taxon>Hyphomonadales</taxon>
        <taxon>Hyphomonadaceae</taxon>
        <taxon>Hirschia</taxon>
    </lineage>
</organism>
<keyword evidence="8" id="KW-1185">Reference proteome</keyword>
<keyword evidence="2 5" id="KW-0812">Transmembrane</keyword>
<evidence type="ECO:0000256" key="4">
    <source>
        <dbReference type="ARBA" id="ARBA00023136"/>
    </source>
</evidence>
<evidence type="ECO:0000256" key="2">
    <source>
        <dbReference type="ARBA" id="ARBA00022692"/>
    </source>
</evidence>
<dbReference type="RefSeq" id="WP_382166954.1">
    <property type="nucleotide sequence ID" value="NZ_JBHTBR010000005.1"/>
</dbReference>
<feature type="transmembrane region" description="Helical" evidence="5">
    <location>
        <begin position="103"/>
        <end position="122"/>
    </location>
</feature>
<feature type="domain" description="HTTM-like" evidence="6">
    <location>
        <begin position="1"/>
        <end position="223"/>
    </location>
</feature>
<feature type="transmembrane region" description="Helical" evidence="5">
    <location>
        <begin position="40"/>
        <end position="67"/>
    </location>
</feature>
<dbReference type="Pfam" id="PF05090">
    <property type="entry name" value="HTTM"/>
    <property type="match status" value="1"/>
</dbReference>
<accession>A0ABW2ILJ1</accession>
<dbReference type="SMART" id="SM00752">
    <property type="entry name" value="HTTM"/>
    <property type="match status" value="1"/>
</dbReference>